<name>A0A561E453_9MICO</name>
<keyword evidence="6" id="KW-1185">Reference proteome</keyword>
<dbReference type="InterPro" id="IPR029063">
    <property type="entry name" value="SAM-dependent_MTases_sf"/>
</dbReference>
<keyword evidence="2 5" id="KW-0489">Methyltransferase</keyword>
<dbReference type="GO" id="GO:0008757">
    <property type="term" value="F:S-adenosylmethionine-dependent methyltransferase activity"/>
    <property type="evidence" value="ECO:0007669"/>
    <property type="project" value="InterPro"/>
</dbReference>
<accession>A0A561E453</accession>
<evidence type="ECO:0000313" key="6">
    <source>
        <dbReference type="Proteomes" id="UP000318297"/>
    </source>
</evidence>
<evidence type="ECO:0000313" key="5">
    <source>
        <dbReference type="EMBL" id="TWE10360.1"/>
    </source>
</evidence>
<dbReference type="PANTHER" id="PTHR44942">
    <property type="entry name" value="METHYLTRANSF_11 DOMAIN-CONTAINING PROTEIN"/>
    <property type="match status" value="1"/>
</dbReference>
<sequence>MPPHPSAPMQHAVVKSSRVDVGIGTGISAEGFQSAGCRVLGVEVDGRMAEFARSQGFEVEIAKFEDWDPAGRRFDIVIAGQTWHWIDPVAGATKAAQVLRPGGRLAALWNTFQFPPDLAESLALVYARILSDTPFSQGMFAGPDAYAPIFDKTSDGIRRAGRFSEPERWRTDRQQTCTRDQWLSSSPPLAGSTNCPKTSSMCYLGAKVLSSTLLETASR</sequence>
<dbReference type="PANTHER" id="PTHR44942:SF4">
    <property type="entry name" value="METHYLTRANSFERASE TYPE 11 DOMAIN-CONTAINING PROTEIN"/>
    <property type="match status" value="1"/>
</dbReference>
<organism evidence="5 6">
    <name type="scientific">Rudaeicoccus suwonensis</name>
    <dbReference type="NCBI Taxonomy" id="657409"/>
    <lineage>
        <taxon>Bacteria</taxon>
        <taxon>Bacillati</taxon>
        <taxon>Actinomycetota</taxon>
        <taxon>Actinomycetes</taxon>
        <taxon>Micrococcales</taxon>
        <taxon>Dermacoccaceae</taxon>
        <taxon>Rudaeicoccus</taxon>
    </lineage>
</organism>
<dbReference type="GO" id="GO:0032259">
    <property type="term" value="P:methylation"/>
    <property type="evidence" value="ECO:0007669"/>
    <property type="project" value="UniProtKB-KW"/>
</dbReference>
<protein>
    <submittedName>
        <fullName evidence="5">Methyltransferase family protein</fullName>
    </submittedName>
</protein>
<dbReference type="EMBL" id="VIVQ01000002">
    <property type="protein sequence ID" value="TWE10360.1"/>
    <property type="molecule type" value="Genomic_DNA"/>
</dbReference>
<dbReference type="AlphaFoldDB" id="A0A561E453"/>
<comment type="similarity">
    <text evidence="1">Belongs to the methyltransferase superfamily.</text>
</comment>
<evidence type="ECO:0000256" key="1">
    <source>
        <dbReference type="ARBA" id="ARBA00008361"/>
    </source>
</evidence>
<dbReference type="Pfam" id="PF08241">
    <property type="entry name" value="Methyltransf_11"/>
    <property type="match status" value="1"/>
</dbReference>
<dbReference type="Proteomes" id="UP000318297">
    <property type="component" value="Unassembled WGS sequence"/>
</dbReference>
<evidence type="ECO:0000256" key="3">
    <source>
        <dbReference type="ARBA" id="ARBA00022679"/>
    </source>
</evidence>
<evidence type="ECO:0000259" key="4">
    <source>
        <dbReference type="Pfam" id="PF08241"/>
    </source>
</evidence>
<evidence type="ECO:0000256" key="2">
    <source>
        <dbReference type="ARBA" id="ARBA00022603"/>
    </source>
</evidence>
<dbReference type="SUPFAM" id="SSF53335">
    <property type="entry name" value="S-adenosyl-L-methionine-dependent methyltransferases"/>
    <property type="match status" value="1"/>
</dbReference>
<comment type="caution">
    <text evidence="5">The sequence shown here is derived from an EMBL/GenBank/DDBJ whole genome shotgun (WGS) entry which is preliminary data.</text>
</comment>
<proteinExistence type="inferred from homology"/>
<dbReference type="Gene3D" id="3.40.50.150">
    <property type="entry name" value="Vaccinia Virus protein VP39"/>
    <property type="match status" value="1"/>
</dbReference>
<reference evidence="5 6" key="1">
    <citation type="submission" date="2019-06" db="EMBL/GenBank/DDBJ databases">
        <title>Sequencing the genomes of 1000 actinobacteria strains.</title>
        <authorList>
            <person name="Klenk H.-P."/>
        </authorList>
    </citation>
    <scope>NUCLEOTIDE SEQUENCE [LARGE SCALE GENOMIC DNA]</scope>
    <source>
        <strain evidence="5 6">DSM 19560</strain>
    </source>
</reference>
<dbReference type="InterPro" id="IPR013216">
    <property type="entry name" value="Methyltransf_11"/>
</dbReference>
<keyword evidence="3 5" id="KW-0808">Transferase</keyword>
<dbReference type="CDD" id="cd02440">
    <property type="entry name" value="AdoMet_MTases"/>
    <property type="match status" value="1"/>
</dbReference>
<gene>
    <name evidence="5" type="ORF">BKA23_2719</name>
</gene>
<dbReference type="InterPro" id="IPR051052">
    <property type="entry name" value="Diverse_substrate_MTase"/>
</dbReference>
<feature type="domain" description="Methyltransferase type 11" evidence="4">
    <location>
        <begin position="19"/>
        <end position="106"/>
    </location>
</feature>